<feature type="transmembrane region" description="Helical" evidence="8">
    <location>
        <begin position="408"/>
        <end position="434"/>
    </location>
</feature>
<evidence type="ECO:0000256" key="3">
    <source>
        <dbReference type="ARBA" id="ARBA00022692"/>
    </source>
</evidence>
<evidence type="ECO:0000256" key="8">
    <source>
        <dbReference type="SAM" id="Phobius"/>
    </source>
</evidence>
<proteinExistence type="inferred from homology"/>
<feature type="domain" description="ABC3 transporter permease C-terminal" evidence="9">
    <location>
        <begin position="360"/>
        <end position="484"/>
    </location>
</feature>
<dbReference type="GO" id="GO:0005886">
    <property type="term" value="C:plasma membrane"/>
    <property type="evidence" value="ECO:0007669"/>
    <property type="project" value="UniProtKB-SubCell"/>
</dbReference>
<dbReference type="GO" id="GO:0022857">
    <property type="term" value="F:transmembrane transporter activity"/>
    <property type="evidence" value="ECO:0007669"/>
    <property type="project" value="TreeGrafter"/>
</dbReference>
<dbReference type="AlphaFoldDB" id="A0A0K1EI02"/>
<evidence type="ECO:0000256" key="6">
    <source>
        <dbReference type="ARBA" id="ARBA00038076"/>
    </source>
</evidence>
<sequence length="491" mass="50566">MKLGALTTLVRRDLRRTRGALATSGFGIAAGTAAMIFFLALGLGVRAVLLGRVFPIDQIELEPPKAQDPGLLGFILKGGDPPGIDADQVKRLGAVPGVVGIYPKLKLAFPSSARGGKELLGREVGTSELIGDGIDPALLAGDGDLENPAAFADPLARPGRACVDDAGCTAPQYCELGAGAAAGSGAAPGGVAAGEGTAGAAEPGAAPRGRCSDPVPVLVSQYLLEIFDKTLAPAHNLPPVGSTIVRRAEGVVFDMRLGDSLLGRARQGNPRNVKVKLVGVSRRAIDLGVTFPIEVVRRWNAEFAGAKAAARYSSVIVQVGTGADTSAVIDAGAAMRLQPRDTRARDVSVLINGIIALLSLVAGVILVVSASNIAYTFRVLVTERRAEIALYRAVGATGLDMRLWMMTLALAVGVVGGAAGLVAARITAFFVDWAAAHKLPDFPFKPSTFFDFPWWLALGGVAFGALFAALGAWGPARRAARVEPASALAGS</sequence>
<comment type="subcellular location">
    <subcellularLocation>
        <location evidence="1">Cell membrane</location>
        <topology evidence="1">Multi-pass membrane protein</topology>
    </subcellularLocation>
</comment>
<keyword evidence="2" id="KW-1003">Cell membrane</keyword>
<organism evidence="10 11">
    <name type="scientific">Chondromyces crocatus</name>
    <dbReference type="NCBI Taxonomy" id="52"/>
    <lineage>
        <taxon>Bacteria</taxon>
        <taxon>Pseudomonadati</taxon>
        <taxon>Myxococcota</taxon>
        <taxon>Polyangia</taxon>
        <taxon>Polyangiales</taxon>
        <taxon>Polyangiaceae</taxon>
        <taxon>Chondromyces</taxon>
    </lineage>
</organism>
<feature type="transmembrane region" description="Helical" evidence="8">
    <location>
        <begin position="454"/>
        <end position="473"/>
    </location>
</feature>
<dbReference type="EMBL" id="CP012159">
    <property type="protein sequence ID" value="AKT40312.1"/>
    <property type="molecule type" value="Genomic_DNA"/>
</dbReference>
<feature type="compositionally biased region" description="Gly residues" evidence="7">
    <location>
        <begin position="187"/>
        <end position="197"/>
    </location>
</feature>
<keyword evidence="5 8" id="KW-0472">Membrane</keyword>
<reference evidence="10 11" key="1">
    <citation type="submission" date="2015-07" db="EMBL/GenBank/DDBJ databases">
        <title>Genome analysis of myxobacterium Chondromyces crocatus Cm c5 reveals a high potential for natural compound synthesis and the genetic basis for the loss of fruiting body formation.</title>
        <authorList>
            <person name="Zaburannyi N."/>
            <person name="Bunk B."/>
            <person name="Maier J."/>
            <person name="Overmann J."/>
            <person name="Mueller R."/>
        </authorList>
    </citation>
    <scope>NUCLEOTIDE SEQUENCE [LARGE SCALE GENOMIC DNA]</scope>
    <source>
        <strain evidence="10 11">Cm c5</strain>
    </source>
</reference>
<evidence type="ECO:0000256" key="1">
    <source>
        <dbReference type="ARBA" id="ARBA00004651"/>
    </source>
</evidence>
<evidence type="ECO:0000313" key="11">
    <source>
        <dbReference type="Proteomes" id="UP000067626"/>
    </source>
</evidence>
<evidence type="ECO:0000313" key="10">
    <source>
        <dbReference type="EMBL" id="AKT40312.1"/>
    </source>
</evidence>
<dbReference type="KEGG" id="ccro:CMC5_044650"/>
<dbReference type="PANTHER" id="PTHR30572">
    <property type="entry name" value="MEMBRANE COMPONENT OF TRANSPORTER-RELATED"/>
    <property type="match status" value="1"/>
</dbReference>
<feature type="compositionally biased region" description="Low complexity" evidence="7">
    <location>
        <begin position="198"/>
        <end position="209"/>
    </location>
</feature>
<dbReference type="Proteomes" id="UP000067626">
    <property type="component" value="Chromosome"/>
</dbReference>
<keyword evidence="11" id="KW-1185">Reference proteome</keyword>
<evidence type="ECO:0000256" key="4">
    <source>
        <dbReference type="ARBA" id="ARBA00022989"/>
    </source>
</evidence>
<dbReference type="Pfam" id="PF02687">
    <property type="entry name" value="FtsX"/>
    <property type="match status" value="1"/>
</dbReference>
<feature type="transmembrane region" description="Helical" evidence="8">
    <location>
        <begin position="21"/>
        <end position="45"/>
    </location>
</feature>
<dbReference type="PANTHER" id="PTHR30572:SF4">
    <property type="entry name" value="ABC TRANSPORTER PERMEASE YTRF"/>
    <property type="match status" value="1"/>
</dbReference>
<evidence type="ECO:0000256" key="2">
    <source>
        <dbReference type="ARBA" id="ARBA00022475"/>
    </source>
</evidence>
<evidence type="ECO:0000256" key="5">
    <source>
        <dbReference type="ARBA" id="ARBA00023136"/>
    </source>
</evidence>
<protein>
    <recommendedName>
        <fullName evidence="9">ABC3 transporter permease C-terminal domain-containing protein</fullName>
    </recommendedName>
</protein>
<name>A0A0K1EI02_CHOCO</name>
<accession>A0A0K1EI02</accession>
<dbReference type="OrthoDB" id="5489286at2"/>
<evidence type="ECO:0000259" key="9">
    <source>
        <dbReference type="Pfam" id="PF02687"/>
    </source>
</evidence>
<dbReference type="RefSeq" id="WP_050432259.1">
    <property type="nucleotide sequence ID" value="NZ_CP012159.1"/>
</dbReference>
<comment type="similarity">
    <text evidence="6">Belongs to the ABC-4 integral membrane protein family.</text>
</comment>
<keyword evidence="3 8" id="KW-0812">Transmembrane</keyword>
<feature type="region of interest" description="Disordered" evidence="7">
    <location>
        <begin position="187"/>
        <end position="210"/>
    </location>
</feature>
<feature type="transmembrane region" description="Helical" evidence="8">
    <location>
        <begin position="349"/>
        <end position="375"/>
    </location>
</feature>
<evidence type="ECO:0000256" key="7">
    <source>
        <dbReference type="SAM" id="MobiDB-lite"/>
    </source>
</evidence>
<keyword evidence="4 8" id="KW-1133">Transmembrane helix</keyword>
<dbReference type="PATRIC" id="fig|52.7.peg.4921"/>
<gene>
    <name evidence="10" type="ORF">CMC5_044650</name>
</gene>
<dbReference type="InterPro" id="IPR003838">
    <property type="entry name" value="ABC3_permease_C"/>
</dbReference>
<dbReference type="STRING" id="52.CMC5_044650"/>
<dbReference type="InterPro" id="IPR050250">
    <property type="entry name" value="Macrolide_Exporter_MacB"/>
</dbReference>